<dbReference type="AlphaFoldDB" id="A0A0F9P7P8"/>
<organism evidence="1">
    <name type="scientific">marine sediment metagenome</name>
    <dbReference type="NCBI Taxonomy" id="412755"/>
    <lineage>
        <taxon>unclassified sequences</taxon>
        <taxon>metagenomes</taxon>
        <taxon>ecological metagenomes</taxon>
    </lineage>
</organism>
<dbReference type="EMBL" id="LAZR01006816">
    <property type="protein sequence ID" value="KKM89442.1"/>
    <property type="molecule type" value="Genomic_DNA"/>
</dbReference>
<sequence length="171" mass="18470">MRKIVLLCVMSLVLVVVMGAYLETARSTSGSVRSAASSTDDALADLTWDALPSDRYKASRKQNTLVFHFTGSAGGVTCSDTEIWGYARGKTAQLQWIGLTTCGTLVTDDSTFLADTITTTTDETAQGITIRDGGANNRHATLRFDAAELEFWVVRFPSLASGTMNCYVTSY</sequence>
<comment type="caution">
    <text evidence="1">The sequence shown here is derived from an EMBL/GenBank/DDBJ whole genome shotgun (WGS) entry which is preliminary data.</text>
</comment>
<proteinExistence type="predicted"/>
<accession>A0A0F9P7P8</accession>
<gene>
    <name evidence="1" type="ORF">LCGC14_1248610</name>
</gene>
<name>A0A0F9P7P8_9ZZZZ</name>
<reference evidence="1" key="1">
    <citation type="journal article" date="2015" name="Nature">
        <title>Complex archaea that bridge the gap between prokaryotes and eukaryotes.</title>
        <authorList>
            <person name="Spang A."/>
            <person name="Saw J.H."/>
            <person name="Jorgensen S.L."/>
            <person name="Zaremba-Niedzwiedzka K."/>
            <person name="Martijn J."/>
            <person name="Lind A.E."/>
            <person name="van Eijk R."/>
            <person name="Schleper C."/>
            <person name="Guy L."/>
            <person name="Ettema T.J."/>
        </authorList>
    </citation>
    <scope>NUCLEOTIDE SEQUENCE</scope>
</reference>
<protein>
    <submittedName>
        <fullName evidence="1">Uncharacterized protein</fullName>
    </submittedName>
</protein>
<evidence type="ECO:0000313" key="1">
    <source>
        <dbReference type="EMBL" id="KKM89442.1"/>
    </source>
</evidence>